<proteinExistence type="predicted"/>
<comment type="caution">
    <text evidence="2">The sequence shown here is derived from an EMBL/GenBank/DDBJ whole genome shotgun (WGS) entry which is preliminary data.</text>
</comment>
<feature type="compositionally biased region" description="Acidic residues" evidence="1">
    <location>
        <begin position="60"/>
        <end position="71"/>
    </location>
</feature>
<dbReference type="AlphaFoldDB" id="A0A392UBX7"/>
<protein>
    <submittedName>
        <fullName evidence="2">Uncharacterized protein</fullName>
    </submittedName>
</protein>
<feature type="non-terminal residue" evidence="2">
    <location>
        <position position="1"/>
    </location>
</feature>
<feature type="non-terminal residue" evidence="2">
    <location>
        <position position="71"/>
    </location>
</feature>
<keyword evidence="3" id="KW-1185">Reference proteome</keyword>
<name>A0A392UBX7_9FABA</name>
<sequence length="71" mass="7509">AQPEPMAQNENEALPEPSALDNEARFESEDSALDVRFGDSDDEVGLEDEVGLNDTSGVDNELDDDVQGGAG</sequence>
<feature type="compositionally biased region" description="Acidic residues" evidence="1">
    <location>
        <begin position="40"/>
        <end position="51"/>
    </location>
</feature>
<evidence type="ECO:0000256" key="1">
    <source>
        <dbReference type="SAM" id="MobiDB-lite"/>
    </source>
</evidence>
<dbReference type="Proteomes" id="UP000265520">
    <property type="component" value="Unassembled WGS sequence"/>
</dbReference>
<organism evidence="2 3">
    <name type="scientific">Trifolium medium</name>
    <dbReference type="NCBI Taxonomy" id="97028"/>
    <lineage>
        <taxon>Eukaryota</taxon>
        <taxon>Viridiplantae</taxon>
        <taxon>Streptophyta</taxon>
        <taxon>Embryophyta</taxon>
        <taxon>Tracheophyta</taxon>
        <taxon>Spermatophyta</taxon>
        <taxon>Magnoliopsida</taxon>
        <taxon>eudicotyledons</taxon>
        <taxon>Gunneridae</taxon>
        <taxon>Pentapetalae</taxon>
        <taxon>rosids</taxon>
        <taxon>fabids</taxon>
        <taxon>Fabales</taxon>
        <taxon>Fabaceae</taxon>
        <taxon>Papilionoideae</taxon>
        <taxon>50 kb inversion clade</taxon>
        <taxon>NPAAA clade</taxon>
        <taxon>Hologalegina</taxon>
        <taxon>IRL clade</taxon>
        <taxon>Trifolieae</taxon>
        <taxon>Trifolium</taxon>
    </lineage>
</organism>
<reference evidence="2 3" key="1">
    <citation type="journal article" date="2018" name="Front. Plant Sci.">
        <title>Red Clover (Trifolium pratense) and Zigzag Clover (T. medium) - A Picture of Genomic Similarities and Differences.</title>
        <authorList>
            <person name="Dluhosova J."/>
            <person name="Istvanek J."/>
            <person name="Nedelnik J."/>
            <person name="Repkova J."/>
        </authorList>
    </citation>
    <scope>NUCLEOTIDE SEQUENCE [LARGE SCALE GENOMIC DNA]</scope>
    <source>
        <strain evidence="3">cv. 10/8</strain>
        <tissue evidence="2">Leaf</tissue>
    </source>
</reference>
<accession>A0A392UBX7</accession>
<dbReference type="EMBL" id="LXQA010765555">
    <property type="protein sequence ID" value="MCI69926.1"/>
    <property type="molecule type" value="Genomic_DNA"/>
</dbReference>
<evidence type="ECO:0000313" key="3">
    <source>
        <dbReference type="Proteomes" id="UP000265520"/>
    </source>
</evidence>
<feature type="region of interest" description="Disordered" evidence="1">
    <location>
        <begin position="1"/>
        <end position="71"/>
    </location>
</feature>
<evidence type="ECO:0000313" key="2">
    <source>
        <dbReference type="EMBL" id="MCI69926.1"/>
    </source>
</evidence>